<name>A0A511SY45_MYXFU</name>
<dbReference type="AlphaFoldDB" id="A0A511SY45"/>
<evidence type="ECO:0000313" key="2">
    <source>
        <dbReference type="EMBL" id="GEN06830.1"/>
    </source>
</evidence>
<comment type="caution">
    <text evidence="2">The sequence shown here is derived from an EMBL/GenBank/DDBJ whole genome shotgun (WGS) entry which is preliminary data.</text>
</comment>
<reference evidence="2 3" key="1">
    <citation type="submission" date="2019-07" db="EMBL/GenBank/DDBJ databases">
        <title>Whole genome shotgun sequence of Myxococcus fulvus NBRC 100333.</title>
        <authorList>
            <person name="Hosoyama A."/>
            <person name="Uohara A."/>
            <person name="Ohji S."/>
            <person name="Ichikawa N."/>
        </authorList>
    </citation>
    <scope>NUCLEOTIDE SEQUENCE [LARGE SCALE GENOMIC DNA]</scope>
    <source>
        <strain evidence="2 3">NBRC 100333</strain>
    </source>
</reference>
<dbReference type="EMBL" id="BJXR01000017">
    <property type="protein sequence ID" value="GEN06830.1"/>
    <property type="molecule type" value="Genomic_DNA"/>
</dbReference>
<feature type="region of interest" description="Disordered" evidence="1">
    <location>
        <begin position="1"/>
        <end position="29"/>
    </location>
</feature>
<organism evidence="2 3">
    <name type="scientific">Myxococcus fulvus</name>
    <dbReference type="NCBI Taxonomy" id="33"/>
    <lineage>
        <taxon>Bacteria</taxon>
        <taxon>Pseudomonadati</taxon>
        <taxon>Myxococcota</taxon>
        <taxon>Myxococcia</taxon>
        <taxon>Myxococcales</taxon>
        <taxon>Cystobacterineae</taxon>
        <taxon>Myxococcaceae</taxon>
        <taxon>Myxococcus</taxon>
    </lineage>
</organism>
<gene>
    <name evidence="2" type="ORF">MFU01_18670</name>
</gene>
<sequence>MRDQGTRPLPEGNPARASKRASEQTSHTVLLAPTSMETLRVRRGLHATRAAVVADCRVRDSAGLGGVADGL</sequence>
<evidence type="ECO:0000256" key="1">
    <source>
        <dbReference type="SAM" id="MobiDB-lite"/>
    </source>
</evidence>
<evidence type="ECO:0000313" key="3">
    <source>
        <dbReference type="Proteomes" id="UP000321514"/>
    </source>
</evidence>
<accession>A0A511SY45</accession>
<proteinExistence type="predicted"/>
<protein>
    <submittedName>
        <fullName evidence="2">Uncharacterized protein</fullName>
    </submittedName>
</protein>
<dbReference type="Proteomes" id="UP000321514">
    <property type="component" value="Unassembled WGS sequence"/>
</dbReference>